<dbReference type="GO" id="GO:0032259">
    <property type="term" value="P:methylation"/>
    <property type="evidence" value="ECO:0007669"/>
    <property type="project" value="UniProtKB-KW"/>
</dbReference>
<name>A0A6J4H9S6_9PROT</name>
<dbReference type="EMBL" id="CADCTL010000034">
    <property type="protein sequence ID" value="CAA9217721.1"/>
    <property type="molecule type" value="Genomic_DNA"/>
</dbReference>
<feature type="non-terminal residue" evidence="2">
    <location>
        <position position="235"/>
    </location>
</feature>
<keyword evidence="2" id="KW-0808">Transferase</keyword>
<evidence type="ECO:0000256" key="1">
    <source>
        <dbReference type="SAM" id="MobiDB-lite"/>
    </source>
</evidence>
<sequence>AARSRHQGAAGGDLHRHRHHAAAQEGPAERLDARPPALHRVRPRQAAGRAGLHASLRAGAGGPGHARELVLAALDARRHRGHAGRLHRGRRRDGSGGRRHLRRHPLRPADEARRFGAGHGRRGARRGGRRRHGHAGLEPGRRGAAFRRRPHLRRLAGAGGLRRRRRVPGRRGRGGRRRRGVHPRGAGGRGGERGRGAGAAGGVDPGPRRGGRGAARPLPAERREQGALRGGEEAV</sequence>
<dbReference type="AlphaFoldDB" id="A0A6J4H9S6"/>
<feature type="compositionally biased region" description="Basic and acidic residues" evidence="1">
    <location>
        <begin position="219"/>
        <end position="235"/>
    </location>
</feature>
<reference evidence="2" key="1">
    <citation type="submission" date="2020-02" db="EMBL/GenBank/DDBJ databases">
        <authorList>
            <person name="Meier V. D."/>
        </authorList>
    </citation>
    <scope>NUCLEOTIDE SEQUENCE</scope>
    <source>
        <strain evidence="2">AVDCRST_MAG04</strain>
    </source>
</reference>
<protein>
    <submittedName>
        <fullName evidence="2">Demethylmenaquinone methyltransferase-like protein</fullName>
    </submittedName>
</protein>
<evidence type="ECO:0000313" key="2">
    <source>
        <dbReference type="EMBL" id="CAA9217721.1"/>
    </source>
</evidence>
<proteinExistence type="predicted"/>
<feature type="compositionally biased region" description="Basic residues" evidence="1">
    <location>
        <begin position="161"/>
        <end position="182"/>
    </location>
</feature>
<organism evidence="2">
    <name type="scientific">uncultured Acetobacteraceae bacterium</name>
    <dbReference type="NCBI Taxonomy" id="169975"/>
    <lineage>
        <taxon>Bacteria</taxon>
        <taxon>Pseudomonadati</taxon>
        <taxon>Pseudomonadota</taxon>
        <taxon>Alphaproteobacteria</taxon>
        <taxon>Acetobacterales</taxon>
        <taxon>Acetobacteraceae</taxon>
        <taxon>environmental samples</taxon>
    </lineage>
</organism>
<accession>A0A6J4H9S6</accession>
<feature type="compositionally biased region" description="Basic residues" evidence="1">
    <location>
        <begin position="144"/>
        <end position="154"/>
    </location>
</feature>
<feature type="region of interest" description="Disordered" evidence="1">
    <location>
        <begin position="1"/>
        <end position="36"/>
    </location>
</feature>
<feature type="non-terminal residue" evidence="2">
    <location>
        <position position="1"/>
    </location>
</feature>
<feature type="compositionally biased region" description="Basic residues" evidence="1">
    <location>
        <begin position="80"/>
        <end position="106"/>
    </location>
</feature>
<dbReference type="GO" id="GO:0008168">
    <property type="term" value="F:methyltransferase activity"/>
    <property type="evidence" value="ECO:0007669"/>
    <property type="project" value="UniProtKB-KW"/>
</dbReference>
<feature type="compositionally biased region" description="Basic residues" evidence="1">
    <location>
        <begin position="119"/>
        <end position="134"/>
    </location>
</feature>
<feature type="region of interest" description="Disordered" evidence="1">
    <location>
        <begin position="80"/>
        <end position="235"/>
    </location>
</feature>
<gene>
    <name evidence="2" type="ORF">AVDCRST_MAG04-482</name>
</gene>
<keyword evidence="2" id="KW-0489">Methyltransferase</keyword>